<dbReference type="PANTHER" id="PTHR13337">
    <property type="entry name" value="SUCCINATE DEHYDROGENASE"/>
    <property type="match status" value="1"/>
</dbReference>
<proteinExistence type="inferred from homology"/>
<keyword evidence="7" id="KW-1133">Transmembrane helix</keyword>
<dbReference type="Pfam" id="PF05328">
    <property type="entry name" value="CybS"/>
    <property type="match status" value="1"/>
</dbReference>
<keyword evidence="4" id="KW-0812">Transmembrane</keyword>
<evidence type="ECO:0000256" key="5">
    <source>
        <dbReference type="ARBA" id="ARBA00022792"/>
    </source>
</evidence>
<dbReference type="GO" id="GO:0006099">
    <property type="term" value="P:tricarboxylic acid cycle"/>
    <property type="evidence" value="ECO:0007669"/>
    <property type="project" value="TreeGrafter"/>
</dbReference>
<evidence type="ECO:0000313" key="14">
    <source>
        <dbReference type="Proteomes" id="UP000800200"/>
    </source>
</evidence>
<comment type="subcellular location">
    <subcellularLocation>
        <location evidence="1 12">Mitochondrion inner membrane</location>
        <topology evidence="1 12">Multi-pass membrane protein</topology>
    </subcellularLocation>
</comment>
<reference evidence="13" key="1">
    <citation type="journal article" date="2020" name="Stud. Mycol.">
        <title>101 Dothideomycetes genomes: a test case for predicting lifestyles and emergence of pathogens.</title>
        <authorList>
            <person name="Haridas S."/>
            <person name="Albert R."/>
            <person name="Binder M."/>
            <person name="Bloem J."/>
            <person name="Labutti K."/>
            <person name="Salamov A."/>
            <person name="Andreopoulos B."/>
            <person name="Baker S."/>
            <person name="Barry K."/>
            <person name="Bills G."/>
            <person name="Bluhm B."/>
            <person name="Cannon C."/>
            <person name="Castanera R."/>
            <person name="Culley D."/>
            <person name="Daum C."/>
            <person name="Ezra D."/>
            <person name="Gonzalez J."/>
            <person name="Henrissat B."/>
            <person name="Kuo A."/>
            <person name="Liang C."/>
            <person name="Lipzen A."/>
            <person name="Lutzoni F."/>
            <person name="Magnuson J."/>
            <person name="Mondo S."/>
            <person name="Nolan M."/>
            <person name="Ohm R."/>
            <person name="Pangilinan J."/>
            <person name="Park H.-J."/>
            <person name="Ramirez L."/>
            <person name="Alfaro M."/>
            <person name="Sun H."/>
            <person name="Tritt A."/>
            <person name="Yoshinaga Y."/>
            <person name="Zwiers L.-H."/>
            <person name="Turgeon B."/>
            <person name="Goodwin S."/>
            <person name="Spatafora J."/>
            <person name="Crous P."/>
            <person name="Grigoriev I."/>
        </authorList>
    </citation>
    <scope>NUCLEOTIDE SEQUENCE</scope>
    <source>
        <strain evidence="13">CBS 207.26</strain>
    </source>
</reference>
<dbReference type="Gene3D" id="1.20.1300.10">
    <property type="entry name" value="Fumarate reductase/succinate dehydrogenase, transmembrane subunit"/>
    <property type="match status" value="1"/>
</dbReference>
<keyword evidence="14" id="KW-1185">Reference proteome</keyword>
<evidence type="ECO:0000256" key="9">
    <source>
        <dbReference type="ARBA" id="ARBA00023136"/>
    </source>
</evidence>
<sequence length="196" mass="21401">MASFLRPGLFRQTCQNPTASQCMLSTFTSSSIKRATPLAQQLRPSFVRSAIPKSTRIAAFHATQRQQLLPPQPQKILGTVNDPAPVPTPEPTHGAYHWSFERLVSAGLVPLCIAPFAAGSLNPVMDATLCALLIIHSHIGFEACIIDYFPKNRVPVARNLAMWALRIGTVVLGVALYSFETNDVGVTEAVKRVWHA</sequence>
<organism evidence="13 14">
    <name type="scientific">Zopfia rhizophila CBS 207.26</name>
    <dbReference type="NCBI Taxonomy" id="1314779"/>
    <lineage>
        <taxon>Eukaryota</taxon>
        <taxon>Fungi</taxon>
        <taxon>Dikarya</taxon>
        <taxon>Ascomycota</taxon>
        <taxon>Pezizomycotina</taxon>
        <taxon>Dothideomycetes</taxon>
        <taxon>Dothideomycetes incertae sedis</taxon>
        <taxon>Zopfiaceae</taxon>
        <taxon>Zopfia</taxon>
    </lineage>
</organism>
<dbReference type="GO" id="GO:0048039">
    <property type="term" value="F:ubiquinone binding"/>
    <property type="evidence" value="ECO:0007669"/>
    <property type="project" value="TreeGrafter"/>
</dbReference>
<keyword evidence="3" id="KW-0813">Transport</keyword>
<dbReference type="InterPro" id="IPR034804">
    <property type="entry name" value="SQR/QFR_C/D"/>
</dbReference>
<evidence type="ECO:0000256" key="4">
    <source>
        <dbReference type="ARBA" id="ARBA00022692"/>
    </source>
</evidence>
<feature type="binding site" evidence="10">
    <location>
        <position position="148"/>
    </location>
    <ligand>
        <name>a ubiquinone</name>
        <dbReference type="ChEBI" id="CHEBI:16389"/>
        <note>ligand shared with IP/SDHB</note>
    </ligand>
</feature>
<keyword evidence="11" id="KW-0479">Metal-binding</keyword>
<keyword evidence="9 12" id="KW-0472">Membrane</keyword>
<gene>
    <name evidence="13" type="ORF">K469DRAFT_752012</name>
</gene>
<dbReference type="CDD" id="cd03496">
    <property type="entry name" value="SQR_TypeC_CybS"/>
    <property type="match status" value="1"/>
</dbReference>
<comment type="similarity">
    <text evidence="2 12">Belongs to the CybS family.</text>
</comment>
<dbReference type="GO" id="GO:0098796">
    <property type="term" value="C:membrane protein complex"/>
    <property type="evidence" value="ECO:0007669"/>
    <property type="project" value="UniProtKB-ARBA"/>
</dbReference>
<keyword evidence="8 12" id="KW-0496">Mitochondrion</keyword>
<dbReference type="Proteomes" id="UP000800200">
    <property type="component" value="Unassembled WGS sequence"/>
</dbReference>
<protein>
    <recommendedName>
        <fullName evidence="12">Succinate dehydrogenase [ubiquinone] cytochrome b small subunit</fullName>
    </recommendedName>
</protein>
<dbReference type="AlphaFoldDB" id="A0A6A6DWC7"/>
<evidence type="ECO:0000256" key="2">
    <source>
        <dbReference type="ARBA" id="ARBA00007294"/>
    </source>
</evidence>
<dbReference type="FunFam" id="1.20.1300.10:FF:000007">
    <property type="entry name" value="Succinate dehydrogenase [ubiquinone] cytochrome b small subunit"/>
    <property type="match status" value="1"/>
</dbReference>
<evidence type="ECO:0000256" key="7">
    <source>
        <dbReference type="ARBA" id="ARBA00022989"/>
    </source>
</evidence>
<evidence type="ECO:0000256" key="1">
    <source>
        <dbReference type="ARBA" id="ARBA00004448"/>
    </source>
</evidence>
<evidence type="ECO:0000256" key="11">
    <source>
        <dbReference type="PIRSR" id="PIRSR607992-2"/>
    </source>
</evidence>
<dbReference type="EMBL" id="ML994647">
    <property type="protein sequence ID" value="KAF2182488.1"/>
    <property type="molecule type" value="Genomic_DNA"/>
</dbReference>
<dbReference type="InterPro" id="IPR007992">
    <property type="entry name" value="CybS"/>
</dbReference>
<evidence type="ECO:0000256" key="12">
    <source>
        <dbReference type="RuleBase" id="RU364031"/>
    </source>
</evidence>
<evidence type="ECO:0000256" key="3">
    <source>
        <dbReference type="ARBA" id="ARBA00022448"/>
    </source>
</evidence>
<evidence type="ECO:0000313" key="13">
    <source>
        <dbReference type="EMBL" id="KAF2182488.1"/>
    </source>
</evidence>
<evidence type="ECO:0000256" key="8">
    <source>
        <dbReference type="ARBA" id="ARBA00023128"/>
    </source>
</evidence>
<dbReference type="PANTHER" id="PTHR13337:SF2">
    <property type="entry name" value="SUCCINATE DEHYDROGENASE [UBIQUINONE] CYTOCHROME B SMALL SUBUNIT, MITOCHONDRIAL"/>
    <property type="match status" value="1"/>
</dbReference>
<dbReference type="GO" id="GO:0020037">
    <property type="term" value="F:heme binding"/>
    <property type="evidence" value="ECO:0007669"/>
    <property type="project" value="TreeGrafter"/>
</dbReference>
<dbReference type="GO" id="GO:0046872">
    <property type="term" value="F:metal ion binding"/>
    <property type="evidence" value="ECO:0007669"/>
    <property type="project" value="UniProtKB-KW"/>
</dbReference>
<dbReference type="GO" id="GO:0005743">
    <property type="term" value="C:mitochondrial inner membrane"/>
    <property type="evidence" value="ECO:0007669"/>
    <property type="project" value="UniProtKB-SubCell"/>
</dbReference>
<keyword evidence="11" id="KW-0408">Iron</keyword>
<name>A0A6A6DWC7_9PEZI</name>
<evidence type="ECO:0000256" key="6">
    <source>
        <dbReference type="ARBA" id="ARBA00022946"/>
    </source>
</evidence>
<evidence type="ECO:0000256" key="10">
    <source>
        <dbReference type="PIRSR" id="PIRSR607992-1"/>
    </source>
</evidence>
<accession>A0A6A6DWC7</accession>
<dbReference type="OrthoDB" id="18577at2759"/>
<feature type="binding site" description="axial binding residue" evidence="11">
    <location>
        <position position="136"/>
    </location>
    <ligand>
        <name>heme b</name>
        <dbReference type="ChEBI" id="CHEBI:60344"/>
        <note>ligand shared with SDHC</note>
    </ligand>
    <ligandPart>
        <name>Fe</name>
        <dbReference type="ChEBI" id="CHEBI:18248"/>
    </ligandPart>
</feature>
<keyword evidence="5 12" id="KW-0999">Mitochondrion inner membrane</keyword>
<keyword evidence="6 12" id="KW-0809">Transit peptide</keyword>
<dbReference type="GO" id="GO:0006121">
    <property type="term" value="P:mitochondrial electron transport, succinate to ubiquinone"/>
    <property type="evidence" value="ECO:0007669"/>
    <property type="project" value="TreeGrafter"/>
</dbReference>